<keyword evidence="5" id="KW-1185">Reference proteome</keyword>
<keyword evidence="2" id="KW-0472">Membrane</keyword>
<name>A0ABP9L3U4_9RHOB</name>
<dbReference type="PANTHER" id="PTHR34700">
    <property type="entry name" value="POTASSIUM BINDING PROTEIN KBP"/>
    <property type="match status" value="1"/>
</dbReference>
<organism evidence="4 5">
    <name type="scientific">[Roseibacterium] beibuensis</name>
    <dbReference type="NCBI Taxonomy" id="1193142"/>
    <lineage>
        <taxon>Bacteria</taxon>
        <taxon>Pseudomonadati</taxon>
        <taxon>Pseudomonadota</taxon>
        <taxon>Alphaproteobacteria</taxon>
        <taxon>Rhodobacterales</taxon>
        <taxon>Roseobacteraceae</taxon>
        <taxon>Roseicyclus</taxon>
    </lineage>
</organism>
<evidence type="ECO:0000313" key="4">
    <source>
        <dbReference type="EMBL" id="GAA5069900.1"/>
    </source>
</evidence>
<feature type="region of interest" description="Disordered" evidence="1">
    <location>
        <begin position="218"/>
        <end position="259"/>
    </location>
</feature>
<feature type="compositionally biased region" description="Low complexity" evidence="1">
    <location>
        <begin position="233"/>
        <end position="256"/>
    </location>
</feature>
<proteinExistence type="predicted"/>
<evidence type="ECO:0000256" key="2">
    <source>
        <dbReference type="SAM" id="Phobius"/>
    </source>
</evidence>
<accession>A0ABP9L3U4</accession>
<feature type="compositionally biased region" description="Low complexity" evidence="1">
    <location>
        <begin position="53"/>
        <end position="69"/>
    </location>
</feature>
<dbReference type="PROSITE" id="PS51782">
    <property type="entry name" value="LYSM"/>
    <property type="match status" value="1"/>
</dbReference>
<feature type="transmembrane region" description="Helical" evidence="2">
    <location>
        <begin position="12"/>
        <end position="34"/>
    </location>
</feature>
<dbReference type="Gene3D" id="2.60.40.10">
    <property type="entry name" value="Immunoglobulins"/>
    <property type="match status" value="1"/>
</dbReference>
<keyword evidence="2" id="KW-0812">Transmembrane</keyword>
<gene>
    <name evidence="4" type="ORF">GCM10023209_12120</name>
</gene>
<protein>
    <submittedName>
        <fullName evidence="4">LysM peptidoglycan-binding domain-containing protein</fullName>
    </submittedName>
</protein>
<dbReference type="InterPro" id="IPR036779">
    <property type="entry name" value="LysM_dom_sf"/>
</dbReference>
<feature type="domain" description="LysM" evidence="3">
    <location>
        <begin position="380"/>
        <end position="429"/>
    </location>
</feature>
<evidence type="ECO:0000313" key="5">
    <source>
        <dbReference type="Proteomes" id="UP001499910"/>
    </source>
</evidence>
<evidence type="ECO:0000259" key="3">
    <source>
        <dbReference type="PROSITE" id="PS51782"/>
    </source>
</evidence>
<feature type="region of interest" description="Disordered" evidence="1">
    <location>
        <begin position="178"/>
        <end position="204"/>
    </location>
</feature>
<dbReference type="PANTHER" id="PTHR34700:SF4">
    <property type="entry name" value="PHAGE-LIKE ELEMENT PBSX PROTEIN XKDP"/>
    <property type="match status" value="1"/>
</dbReference>
<dbReference type="CDD" id="cd00118">
    <property type="entry name" value="LysM"/>
    <property type="match status" value="1"/>
</dbReference>
<feature type="region of interest" description="Disordered" evidence="1">
    <location>
        <begin position="36"/>
        <end position="85"/>
    </location>
</feature>
<reference evidence="5" key="1">
    <citation type="journal article" date="2019" name="Int. J. Syst. Evol. Microbiol.">
        <title>The Global Catalogue of Microorganisms (GCM) 10K type strain sequencing project: providing services to taxonomists for standard genome sequencing and annotation.</title>
        <authorList>
            <consortium name="The Broad Institute Genomics Platform"/>
            <consortium name="The Broad Institute Genome Sequencing Center for Infectious Disease"/>
            <person name="Wu L."/>
            <person name="Ma J."/>
        </authorList>
    </citation>
    <scope>NUCLEOTIDE SEQUENCE [LARGE SCALE GENOMIC DNA]</scope>
    <source>
        <strain evidence="5">JCM 18015</strain>
    </source>
</reference>
<dbReference type="Proteomes" id="UP001499910">
    <property type="component" value="Unassembled WGS sequence"/>
</dbReference>
<dbReference type="Gene3D" id="3.10.350.10">
    <property type="entry name" value="LysM domain"/>
    <property type="match status" value="1"/>
</dbReference>
<dbReference type="InterPro" id="IPR013783">
    <property type="entry name" value="Ig-like_fold"/>
</dbReference>
<keyword evidence="2" id="KW-1133">Transmembrane helix</keyword>
<dbReference type="InterPro" id="IPR052196">
    <property type="entry name" value="Bact_Kbp"/>
</dbReference>
<dbReference type="InterPro" id="IPR018392">
    <property type="entry name" value="LysM"/>
</dbReference>
<dbReference type="RefSeq" id="WP_259546112.1">
    <property type="nucleotide sequence ID" value="NZ_BAABHW010000001.1"/>
</dbReference>
<sequence length="442" mass="44197">MKLGAVFGTSRPAVGAAAGAVVLLVAGVVGYGLIRGDDDTPPAQDPPPVAEVTPEPDVTAEAPEAEAPAPEAPAPADPPEAQASVAPPSFDQVRVAPDGATVIAGRAPAGADVQLLLDGVSVAETPADASGSFAMLLTLPPADAPRILSLMARLDGAEIAGAEQVIVAPFGAPEAMAAATPGTVPAPPGGDEAAPEAEGDPVDAAPETDIALAGTPDAAATVPDEPASAATSPGPDAPAALAGAPATATPTEPAAPSVIIAGPGGVRVAQGGTPPPAAQTEVRLDAISYDTEGDVILSGRGAAEAQLQVFLDNQPIRLGEVGPSGNWSLDLPEIDPGTYTLRVTELSPHGDVTSEVETPFLREDPARVAAAPLMIGGGVSVMTVQPGFTLWGIAEENFGDGLAYVQIFEENRDQIQDPNWIFPGQIFRLPDLPVSQGAPDEG</sequence>
<dbReference type="EMBL" id="BAABHW010000001">
    <property type="protein sequence ID" value="GAA5069900.1"/>
    <property type="molecule type" value="Genomic_DNA"/>
</dbReference>
<comment type="caution">
    <text evidence="4">The sequence shown here is derived from an EMBL/GenBank/DDBJ whole genome shotgun (WGS) entry which is preliminary data.</text>
</comment>
<evidence type="ECO:0000256" key="1">
    <source>
        <dbReference type="SAM" id="MobiDB-lite"/>
    </source>
</evidence>
<dbReference type="Pfam" id="PF01476">
    <property type="entry name" value="LysM"/>
    <property type="match status" value="1"/>
</dbReference>